<dbReference type="EMBL" id="JAGTXB010000005">
    <property type="protein sequence ID" value="MBS0028230.1"/>
    <property type="molecule type" value="Genomic_DNA"/>
</dbReference>
<gene>
    <name evidence="12" type="ORF">KE626_13005</name>
</gene>
<keyword evidence="4" id="KW-0805">Transcription regulation</keyword>
<dbReference type="SMART" id="SM00342">
    <property type="entry name" value="HTH_ARAC"/>
    <property type="match status" value="1"/>
</dbReference>
<dbReference type="InterPro" id="IPR013783">
    <property type="entry name" value="Ig-like_fold"/>
</dbReference>
<dbReference type="RefSeq" id="WP_211973334.1">
    <property type="nucleotide sequence ID" value="NZ_CBFHAM010000090.1"/>
</dbReference>
<dbReference type="CDD" id="cd00082">
    <property type="entry name" value="HisKA"/>
    <property type="match status" value="1"/>
</dbReference>
<dbReference type="SMART" id="SM00448">
    <property type="entry name" value="REC"/>
    <property type="match status" value="1"/>
</dbReference>
<feature type="domain" description="Histidine kinase" evidence="10">
    <location>
        <begin position="820"/>
        <end position="1031"/>
    </location>
</feature>
<evidence type="ECO:0000256" key="6">
    <source>
        <dbReference type="ARBA" id="ARBA00023163"/>
    </source>
</evidence>
<dbReference type="InterPro" id="IPR004358">
    <property type="entry name" value="Sig_transdc_His_kin-like_C"/>
</dbReference>
<dbReference type="Gene3D" id="2.130.10.10">
    <property type="entry name" value="YVTN repeat-like/Quinoprotein amine dehydrogenase"/>
    <property type="match status" value="3"/>
</dbReference>
<dbReference type="Pfam" id="PF00512">
    <property type="entry name" value="HisKA"/>
    <property type="match status" value="1"/>
</dbReference>
<dbReference type="InterPro" id="IPR001789">
    <property type="entry name" value="Sig_transdc_resp-reg_receiver"/>
</dbReference>
<dbReference type="InterPro" id="IPR003594">
    <property type="entry name" value="HATPase_dom"/>
</dbReference>
<dbReference type="InterPro" id="IPR036890">
    <property type="entry name" value="HATPase_C_sf"/>
</dbReference>
<keyword evidence="13" id="KW-1185">Reference proteome</keyword>
<dbReference type="SUPFAM" id="SSF46689">
    <property type="entry name" value="Homeodomain-like"/>
    <property type="match status" value="1"/>
</dbReference>
<dbReference type="Pfam" id="PF02518">
    <property type="entry name" value="HATPase_c"/>
    <property type="match status" value="1"/>
</dbReference>
<evidence type="ECO:0000256" key="4">
    <source>
        <dbReference type="ARBA" id="ARBA00023015"/>
    </source>
</evidence>
<evidence type="ECO:0000256" key="7">
    <source>
        <dbReference type="PROSITE-ProRule" id="PRU00169"/>
    </source>
</evidence>
<dbReference type="Gene3D" id="1.10.10.60">
    <property type="entry name" value="Homeodomain-like"/>
    <property type="match status" value="1"/>
</dbReference>
<evidence type="ECO:0000259" key="11">
    <source>
        <dbReference type="PROSITE" id="PS50110"/>
    </source>
</evidence>
<dbReference type="InterPro" id="IPR009057">
    <property type="entry name" value="Homeodomain-like_sf"/>
</dbReference>
<dbReference type="PROSITE" id="PS50109">
    <property type="entry name" value="HIS_KIN"/>
    <property type="match status" value="1"/>
</dbReference>
<dbReference type="PANTHER" id="PTHR43547:SF2">
    <property type="entry name" value="HYBRID SIGNAL TRANSDUCTION HISTIDINE KINASE C"/>
    <property type="match status" value="1"/>
</dbReference>
<evidence type="ECO:0000313" key="12">
    <source>
        <dbReference type="EMBL" id="MBS0028230.1"/>
    </source>
</evidence>
<dbReference type="Proteomes" id="UP000676386">
    <property type="component" value="Unassembled WGS sequence"/>
</dbReference>
<dbReference type="SUPFAM" id="SSF55874">
    <property type="entry name" value="ATPase domain of HSP90 chaperone/DNA topoisomerase II/histidine kinase"/>
    <property type="match status" value="1"/>
</dbReference>
<dbReference type="EC" id="2.7.13.3" evidence="2"/>
<name>A0ABS5IZA9_9BACT</name>
<dbReference type="SUPFAM" id="SSF63829">
    <property type="entry name" value="Calcium-dependent phosphotriesterase"/>
    <property type="match status" value="3"/>
</dbReference>
<dbReference type="Pfam" id="PF12833">
    <property type="entry name" value="HTH_18"/>
    <property type="match status" value="1"/>
</dbReference>
<feature type="domain" description="HTH araC/xylS-type" evidence="9">
    <location>
        <begin position="1226"/>
        <end position="1325"/>
    </location>
</feature>
<keyword evidence="5" id="KW-0238">DNA-binding</keyword>
<dbReference type="InterPro" id="IPR011123">
    <property type="entry name" value="Y_Y_Y"/>
</dbReference>
<evidence type="ECO:0000256" key="3">
    <source>
        <dbReference type="ARBA" id="ARBA00022553"/>
    </source>
</evidence>
<dbReference type="SMART" id="SM00387">
    <property type="entry name" value="HATPase_c"/>
    <property type="match status" value="1"/>
</dbReference>
<dbReference type="SUPFAM" id="SSF52172">
    <property type="entry name" value="CheY-like"/>
    <property type="match status" value="1"/>
</dbReference>
<dbReference type="InterPro" id="IPR003661">
    <property type="entry name" value="HisK_dim/P_dom"/>
</dbReference>
<dbReference type="Pfam" id="PF07494">
    <property type="entry name" value="Reg_prop"/>
    <property type="match status" value="4"/>
</dbReference>
<organism evidence="12 13">
    <name type="scientific">Chitinophaga hostae</name>
    <dbReference type="NCBI Taxonomy" id="2831022"/>
    <lineage>
        <taxon>Bacteria</taxon>
        <taxon>Pseudomonadati</taxon>
        <taxon>Bacteroidota</taxon>
        <taxon>Chitinophagia</taxon>
        <taxon>Chitinophagales</taxon>
        <taxon>Chitinophagaceae</taxon>
        <taxon>Chitinophaga</taxon>
    </lineage>
</organism>
<accession>A0ABS5IZA9</accession>
<dbReference type="PROSITE" id="PS01124">
    <property type="entry name" value="HTH_ARAC_FAMILY_2"/>
    <property type="match status" value="1"/>
</dbReference>
<dbReference type="InterPro" id="IPR005467">
    <property type="entry name" value="His_kinase_dom"/>
</dbReference>
<evidence type="ECO:0000256" key="1">
    <source>
        <dbReference type="ARBA" id="ARBA00000085"/>
    </source>
</evidence>
<feature type="transmembrane region" description="Helical" evidence="8">
    <location>
        <begin position="765"/>
        <end position="784"/>
    </location>
</feature>
<dbReference type="SUPFAM" id="SSF47384">
    <property type="entry name" value="Homodimeric domain of signal transducing histidine kinase"/>
    <property type="match status" value="1"/>
</dbReference>
<evidence type="ECO:0000256" key="5">
    <source>
        <dbReference type="ARBA" id="ARBA00023125"/>
    </source>
</evidence>
<dbReference type="Pfam" id="PF07495">
    <property type="entry name" value="Y_Y_Y"/>
    <property type="match status" value="1"/>
</dbReference>
<evidence type="ECO:0000259" key="10">
    <source>
        <dbReference type="PROSITE" id="PS50109"/>
    </source>
</evidence>
<reference evidence="12 13" key="1">
    <citation type="submission" date="2021-04" db="EMBL/GenBank/DDBJ databases">
        <title>Chitinophaga sp. nov., isolated from the rhizosphere soil.</title>
        <authorList>
            <person name="He S."/>
        </authorList>
    </citation>
    <scope>NUCLEOTIDE SEQUENCE [LARGE SCALE GENOMIC DNA]</scope>
    <source>
        <strain evidence="12 13">2R12</strain>
    </source>
</reference>
<dbReference type="InterPro" id="IPR011110">
    <property type="entry name" value="Reg_prop"/>
</dbReference>
<comment type="caution">
    <text evidence="12">The sequence shown here is derived from an EMBL/GenBank/DDBJ whole genome shotgun (WGS) entry which is preliminary data.</text>
</comment>
<proteinExistence type="predicted"/>
<evidence type="ECO:0000256" key="8">
    <source>
        <dbReference type="SAM" id="Phobius"/>
    </source>
</evidence>
<keyword evidence="8" id="KW-1133">Transmembrane helix</keyword>
<keyword evidence="6" id="KW-0804">Transcription</keyword>
<keyword evidence="8" id="KW-0812">Transmembrane</keyword>
<dbReference type="InterPro" id="IPR015943">
    <property type="entry name" value="WD40/YVTN_repeat-like_dom_sf"/>
</dbReference>
<evidence type="ECO:0000259" key="9">
    <source>
        <dbReference type="PROSITE" id="PS01124"/>
    </source>
</evidence>
<protein>
    <recommendedName>
        <fullName evidence="2">histidine kinase</fullName>
        <ecNumber evidence="2">2.7.13.3</ecNumber>
    </recommendedName>
</protein>
<keyword evidence="3 7" id="KW-0597">Phosphoprotein</keyword>
<dbReference type="Gene3D" id="2.60.40.10">
    <property type="entry name" value="Immunoglobulins"/>
    <property type="match status" value="1"/>
</dbReference>
<dbReference type="InterPro" id="IPR011006">
    <property type="entry name" value="CheY-like_superfamily"/>
</dbReference>
<dbReference type="Pfam" id="PF00072">
    <property type="entry name" value="Response_reg"/>
    <property type="match status" value="1"/>
</dbReference>
<dbReference type="PANTHER" id="PTHR43547">
    <property type="entry name" value="TWO-COMPONENT HISTIDINE KINASE"/>
    <property type="match status" value="1"/>
</dbReference>
<dbReference type="PROSITE" id="PS50110">
    <property type="entry name" value="RESPONSE_REGULATORY"/>
    <property type="match status" value="1"/>
</dbReference>
<dbReference type="PRINTS" id="PR00344">
    <property type="entry name" value="BCTRLSENSOR"/>
</dbReference>
<sequence length="1340" mass="151418">MKPIILWILYSCAILTNAHSQAPSSLTYLGIEHGLSNNAVNCIYQDHNGFMWFGTYDGLNRYDGYNFIVYRNELSDIGSLANNRVDCLTEDIHHRLWVGTRGGVCIYNNTNGQFSGLSYISGGIKRRITAPVNAIVATNGHMLIGTAEEGLFIYNGAGYATQVPLMNGDIHYNVAGITVDAGGHIWLFVCNVGLCRFDESSNTVYIINDNIRNGTALQADNNGCLWLGTGSGLYKYAIASNVYAGVVIGLSKPVVHLSIDKQHVLWVGTDGLGILTIKVDDAEIKKLAPPWNKALLTSTSVYTVFEDHDGRKWIGTLRGGINILDPRKTVLTAIRRDPLNSNSLIDDFTLSLCEDADHNIWIGTDGGGVSVWNRKMNRFTNFRHLSGKSSLLDGQFVTSIINDFQHSVWLTTWGDGIYRYDKKNNSFQHYACQNPFTGKEDKDTWVLYEDSRKELWAGVFTDGPLYFLNRTTNRFEVFDSTLTNILSIAEDRNGCLWAGDVSSLIKVDRSGKKHRKFRIGHFIRAIHEDKAGNFWIGTEGGGLLLFNRETGTYISFTKTNGLANNSVLEILEDKRGNLWISTFYGLSKFDPKKKTFRNFSQADGLLSNQLNYHSALALASGEFIFGGIRGLDIFFPDSLSYSSPLQNVVLTGLKIDNVPVESNGSYVTERVNDKVTALRIPYTKAVITVDFVAPEYAAANKIEYAYYMQGWDKGWNYAGKVRTANYTHLYEGNYTLRIKSTDTEGHWNKNEYVLRITVLPPWYRTWWACLIYLAIFIGLAYLYLNYRSQQIKLNFEIRLARMETEKEREVNEKKLTFFTNISHEFRTPLTLIINPVKEMLGSSDQHNGNKLDVIYRNARRLLSLVDQLLLFRKAESETDKLRITRLNLHNLCKEVFNCFSQQATAMNIQYTFSCVNRQIEIYADKEKMEIVLFNLLSNAMKFTPENGSVSLSVIENEHDITVIITDTGCGISEKSGQYLFEKFSQIKSGKTGFGIGLYLSKQFVESHKGHISFTSVPEQGTTFKILLQKGTAHFAGHFIFEDIVESPALLDELTGNIAIEIPSEGKPGPVIDIISEKHSLLVVDDNPEISRYLQQLFQDKFIFHAAENGEIGLQMAREHTPDVIISDVIMKGMNGVELCHAIKQDTALGHIPVVLLTANPSQETKLRSIECGADDYIVKPFEKELLIARIDNLLQNRNILQRYFFEKITLREDNTRIPAENKYFLERCINIVESNLNNDAFNIKMLATEIGMSHSALYKKVKSISGNSVSNFIRFIRLRRAAVLLLSTGCNVNEAAFGVGINNVKYFRRQFSKLFGMPPSTYIKKYRHAFNKDFNIITWD</sequence>
<dbReference type="Gene3D" id="3.30.565.10">
    <property type="entry name" value="Histidine kinase-like ATPase, C-terminal domain"/>
    <property type="match status" value="1"/>
</dbReference>
<evidence type="ECO:0000313" key="13">
    <source>
        <dbReference type="Proteomes" id="UP000676386"/>
    </source>
</evidence>
<feature type="modified residue" description="4-aspartylphosphate" evidence="7">
    <location>
        <position position="1127"/>
    </location>
</feature>
<dbReference type="SMART" id="SM00388">
    <property type="entry name" value="HisKA"/>
    <property type="match status" value="1"/>
</dbReference>
<dbReference type="InterPro" id="IPR018062">
    <property type="entry name" value="HTH_AraC-typ_CS"/>
</dbReference>
<dbReference type="PROSITE" id="PS00041">
    <property type="entry name" value="HTH_ARAC_FAMILY_1"/>
    <property type="match status" value="1"/>
</dbReference>
<evidence type="ECO:0000256" key="2">
    <source>
        <dbReference type="ARBA" id="ARBA00012438"/>
    </source>
</evidence>
<dbReference type="InterPro" id="IPR018060">
    <property type="entry name" value="HTH_AraC"/>
</dbReference>
<comment type="catalytic activity">
    <reaction evidence="1">
        <text>ATP + protein L-histidine = ADP + protein N-phospho-L-histidine.</text>
        <dbReference type="EC" id="2.7.13.3"/>
    </reaction>
</comment>
<dbReference type="InterPro" id="IPR036097">
    <property type="entry name" value="HisK_dim/P_sf"/>
</dbReference>
<dbReference type="Gene3D" id="3.40.50.2300">
    <property type="match status" value="1"/>
</dbReference>
<feature type="domain" description="Response regulatory" evidence="11">
    <location>
        <begin position="1079"/>
        <end position="1194"/>
    </location>
</feature>
<keyword evidence="8" id="KW-0472">Membrane</keyword>
<dbReference type="Gene3D" id="1.10.287.130">
    <property type="match status" value="1"/>
</dbReference>